<dbReference type="AlphaFoldDB" id="A0A0G1W3T0"/>
<accession>A0A0G1W3T0</accession>
<name>A0A0G1W3T0_9BACT</name>
<feature type="region of interest" description="Disordered" evidence="1">
    <location>
        <begin position="1"/>
        <end position="24"/>
    </location>
</feature>
<evidence type="ECO:0000313" key="2">
    <source>
        <dbReference type="EMBL" id="KKW13363.1"/>
    </source>
</evidence>
<organism evidence="2 3">
    <name type="scientific">Candidatus Gottesmanbacteria bacterium GW2011_GWB1_49_7</name>
    <dbReference type="NCBI Taxonomy" id="1618448"/>
    <lineage>
        <taxon>Bacteria</taxon>
        <taxon>Candidatus Gottesmaniibacteriota</taxon>
    </lineage>
</organism>
<sequence>MYEVEVPETGWESINLADPGEPTRMSVPTNEVCVAVGESLQGHIALRVDLRDYSSRGGEVVVEEADLVEVDQDGSVYHMEEVDPESVLLCSPRSGGEDD</sequence>
<evidence type="ECO:0000313" key="3">
    <source>
        <dbReference type="Proteomes" id="UP000034588"/>
    </source>
</evidence>
<proteinExistence type="predicted"/>
<protein>
    <submittedName>
        <fullName evidence="2">Uncharacterized protein</fullName>
    </submittedName>
</protein>
<dbReference type="EMBL" id="LCQD01000002">
    <property type="protein sequence ID" value="KKW13363.1"/>
    <property type="molecule type" value="Genomic_DNA"/>
</dbReference>
<evidence type="ECO:0000256" key="1">
    <source>
        <dbReference type="SAM" id="MobiDB-lite"/>
    </source>
</evidence>
<dbReference type="Proteomes" id="UP000034588">
    <property type="component" value="Unassembled WGS sequence"/>
</dbReference>
<comment type="caution">
    <text evidence="2">The sequence shown here is derived from an EMBL/GenBank/DDBJ whole genome shotgun (WGS) entry which is preliminary data.</text>
</comment>
<reference evidence="2 3" key="1">
    <citation type="journal article" date="2015" name="Nature">
        <title>rRNA introns, odd ribosomes, and small enigmatic genomes across a large radiation of phyla.</title>
        <authorList>
            <person name="Brown C.T."/>
            <person name="Hug L.A."/>
            <person name="Thomas B.C."/>
            <person name="Sharon I."/>
            <person name="Castelle C.J."/>
            <person name="Singh A."/>
            <person name="Wilkins M.J."/>
            <person name="Williams K.H."/>
            <person name="Banfield J.F."/>
        </authorList>
    </citation>
    <scope>NUCLEOTIDE SEQUENCE [LARGE SCALE GENOMIC DNA]</scope>
</reference>
<gene>
    <name evidence="2" type="ORF">UY48_C0002G0054</name>
</gene>